<reference evidence="1" key="1">
    <citation type="journal article" date="2021" name="IMA Fungus">
        <title>Genomic characterization of three marine fungi, including Emericellopsis atlantica sp. nov. with signatures of a generalist lifestyle and marine biomass degradation.</title>
        <authorList>
            <person name="Hagestad O.C."/>
            <person name="Hou L."/>
            <person name="Andersen J.H."/>
            <person name="Hansen E.H."/>
            <person name="Altermark B."/>
            <person name="Li C."/>
            <person name="Kuhnert E."/>
            <person name="Cox R.J."/>
            <person name="Crous P.W."/>
            <person name="Spatafora J.W."/>
            <person name="Lail K."/>
            <person name="Amirebrahimi M."/>
            <person name="Lipzen A."/>
            <person name="Pangilinan J."/>
            <person name="Andreopoulos W."/>
            <person name="Hayes R.D."/>
            <person name="Ng V."/>
            <person name="Grigoriev I.V."/>
            <person name="Jackson S.A."/>
            <person name="Sutton T.D.S."/>
            <person name="Dobson A.D.W."/>
            <person name="Rama T."/>
        </authorList>
    </citation>
    <scope>NUCLEOTIDE SEQUENCE</scope>
    <source>
        <strain evidence="1">TS7</strain>
    </source>
</reference>
<dbReference type="AlphaFoldDB" id="A0A9P8CTD7"/>
<dbReference type="RefSeq" id="XP_046122657.1">
    <property type="nucleotide sequence ID" value="XM_046258176.1"/>
</dbReference>
<keyword evidence="2" id="KW-1185">Reference proteome</keyword>
<evidence type="ECO:0000313" key="1">
    <source>
        <dbReference type="EMBL" id="KAG9258733.1"/>
    </source>
</evidence>
<dbReference type="GeneID" id="70289079"/>
<comment type="caution">
    <text evidence="1">The sequence shown here is derived from an EMBL/GenBank/DDBJ whole genome shotgun (WGS) entry which is preliminary data.</text>
</comment>
<gene>
    <name evidence="1" type="ORF">F5Z01DRAFT_215929</name>
</gene>
<dbReference type="EMBL" id="MU251243">
    <property type="protein sequence ID" value="KAG9258733.1"/>
    <property type="molecule type" value="Genomic_DNA"/>
</dbReference>
<dbReference type="Proteomes" id="UP000887229">
    <property type="component" value="Unassembled WGS sequence"/>
</dbReference>
<protein>
    <submittedName>
        <fullName evidence="1">Uncharacterized protein</fullName>
    </submittedName>
</protein>
<name>A0A9P8CTD7_9HYPO</name>
<accession>A0A9P8CTD7</accession>
<evidence type="ECO:0000313" key="2">
    <source>
        <dbReference type="Proteomes" id="UP000887229"/>
    </source>
</evidence>
<proteinExistence type="predicted"/>
<sequence>MAGASEERQATRQAGSLSLPVLAWAPGRQGVPYLNSLMSEGPEENGGMGKEKLQSARDLPYQTETALSIQFWNWARTQLLDSVSPWAGISSSLSNCLRTPSCFFLPTFPPVHQSSRVIREPCWTSSASEVIARRPTHLHHRHLHDPSLSLPYPTTVSSRHHSFHRGKSSSSARVQRATYITTTPPLDWLHPTGLSLGCAGPCGPLVHTHCCSAIA</sequence>
<organism evidence="1 2">
    <name type="scientific">Emericellopsis atlantica</name>
    <dbReference type="NCBI Taxonomy" id="2614577"/>
    <lineage>
        <taxon>Eukaryota</taxon>
        <taxon>Fungi</taxon>
        <taxon>Dikarya</taxon>
        <taxon>Ascomycota</taxon>
        <taxon>Pezizomycotina</taxon>
        <taxon>Sordariomycetes</taxon>
        <taxon>Hypocreomycetidae</taxon>
        <taxon>Hypocreales</taxon>
        <taxon>Bionectriaceae</taxon>
        <taxon>Emericellopsis</taxon>
    </lineage>
</organism>